<protein>
    <submittedName>
        <fullName evidence="1">Uncharacterized protein</fullName>
    </submittedName>
</protein>
<dbReference type="Proteomes" id="UP000821865">
    <property type="component" value="Chromosome 1"/>
</dbReference>
<name>A0ACB8DUR3_DERSI</name>
<organism evidence="1 2">
    <name type="scientific">Dermacentor silvarum</name>
    <name type="common">Tick</name>
    <dbReference type="NCBI Taxonomy" id="543639"/>
    <lineage>
        <taxon>Eukaryota</taxon>
        <taxon>Metazoa</taxon>
        <taxon>Ecdysozoa</taxon>
        <taxon>Arthropoda</taxon>
        <taxon>Chelicerata</taxon>
        <taxon>Arachnida</taxon>
        <taxon>Acari</taxon>
        <taxon>Parasitiformes</taxon>
        <taxon>Ixodida</taxon>
        <taxon>Ixodoidea</taxon>
        <taxon>Ixodidae</taxon>
        <taxon>Rhipicephalinae</taxon>
        <taxon>Dermacentor</taxon>
    </lineage>
</organism>
<dbReference type="EMBL" id="CM023470">
    <property type="protein sequence ID" value="KAH7978130.1"/>
    <property type="molecule type" value="Genomic_DNA"/>
</dbReference>
<evidence type="ECO:0000313" key="1">
    <source>
        <dbReference type="EMBL" id="KAH7978130.1"/>
    </source>
</evidence>
<evidence type="ECO:0000313" key="2">
    <source>
        <dbReference type="Proteomes" id="UP000821865"/>
    </source>
</evidence>
<accession>A0ACB8DUR3</accession>
<sequence>MEARTILADAGMEIHKRASNHSVLQEHFQKDRLSFEDEGGDPYTMKVLELRWERSDDSIVSADQIINFVSTIPIQNEQCFKALQGCTTLLAFLHHSPFVPS</sequence>
<comment type="caution">
    <text evidence="1">The sequence shown here is derived from an EMBL/GenBank/DDBJ whole genome shotgun (WGS) entry which is preliminary data.</text>
</comment>
<gene>
    <name evidence="1" type="ORF">HPB49_004521</name>
</gene>
<keyword evidence="2" id="KW-1185">Reference proteome</keyword>
<reference evidence="1" key="1">
    <citation type="submission" date="2020-05" db="EMBL/GenBank/DDBJ databases">
        <title>Large-scale comparative analyses of tick genomes elucidate their genetic diversity and vector capacities.</title>
        <authorList>
            <person name="Jia N."/>
            <person name="Wang J."/>
            <person name="Shi W."/>
            <person name="Du L."/>
            <person name="Sun Y."/>
            <person name="Zhan W."/>
            <person name="Jiang J."/>
            <person name="Wang Q."/>
            <person name="Zhang B."/>
            <person name="Ji P."/>
            <person name="Sakyi L.B."/>
            <person name="Cui X."/>
            <person name="Yuan T."/>
            <person name="Jiang B."/>
            <person name="Yang W."/>
            <person name="Lam T.T.-Y."/>
            <person name="Chang Q."/>
            <person name="Ding S."/>
            <person name="Wang X."/>
            <person name="Zhu J."/>
            <person name="Ruan X."/>
            <person name="Zhao L."/>
            <person name="Wei J."/>
            <person name="Que T."/>
            <person name="Du C."/>
            <person name="Cheng J."/>
            <person name="Dai P."/>
            <person name="Han X."/>
            <person name="Huang E."/>
            <person name="Gao Y."/>
            <person name="Liu J."/>
            <person name="Shao H."/>
            <person name="Ye R."/>
            <person name="Li L."/>
            <person name="Wei W."/>
            <person name="Wang X."/>
            <person name="Wang C."/>
            <person name="Yang T."/>
            <person name="Huo Q."/>
            <person name="Li W."/>
            <person name="Guo W."/>
            <person name="Chen H."/>
            <person name="Zhou L."/>
            <person name="Ni X."/>
            <person name="Tian J."/>
            <person name="Zhou Y."/>
            <person name="Sheng Y."/>
            <person name="Liu T."/>
            <person name="Pan Y."/>
            <person name="Xia L."/>
            <person name="Li J."/>
            <person name="Zhao F."/>
            <person name="Cao W."/>
        </authorList>
    </citation>
    <scope>NUCLEOTIDE SEQUENCE</scope>
    <source>
        <strain evidence="1">Dsil-2018</strain>
    </source>
</reference>
<proteinExistence type="predicted"/>